<evidence type="ECO:0000256" key="8">
    <source>
        <dbReference type="RuleBase" id="RU366003"/>
    </source>
</evidence>
<dbReference type="SUPFAM" id="SSF89550">
    <property type="entry name" value="PHP domain-like"/>
    <property type="match status" value="1"/>
</dbReference>
<dbReference type="CDD" id="cd12110">
    <property type="entry name" value="PHP_HisPPase_Hisj_like"/>
    <property type="match status" value="1"/>
</dbReference>
<dbReference type="PANTHER" id="PTHR21039">
    <property type="entry name" value="HISTIDINOL PHOSPHATASE-RELATED"/>
    <property type="match status" value="1"/>
</dbReference>
<evidence type="ECO:0000256" key="7">
    <source>
        <dbReference type="ARBA" id="ARBA00049158"/>
    </source>
</evidence>
<proteinExistence type="inferred from homology"/>
<dbReference type="InterPro" id="IPR016195">
    <property type="entry name" value="Pol/histidinol_Pase-like"/>
</dbReference>
<dbReference type="Gene3D" id="3.20.20.140">
    <property type="entry name" value="Metal-dependent hydrolases"/>
    <property type="match status" value="1"/>
</dbReference>
<evidence type="ECO:0000256" key="2">
    <source>
        <dbReference type="ARBA" id="ARBA00009152"/>
    </source>
</evidence>
<dbReference type="InterPro" id="IPR004013">
    <property type="entry name" value="PHP_dom"/>
</dbReference>
<feature type="domain" description="PHP" evidence="9">
    <location>
        <begin position="5"/>
        <end position="169"/>
    </location>
</feature>
<evidence type="ECO:0000256" key="4">
    <source>
        <dbReference type="ARBA" id="ARBA00022605"/>
    </source>
</evidence>
<keyword evidence="6 8" id="KW-0368">Histidine biosynthesis</keyword>
<evidence type="ECO:0000256" key="1">
    <source>
        <dbReference type="ARBA" id="ARBA00004970"/>
    </source>
</evidence>
<name>A0A9D1SDE5_9BACT</name>
<gene>
    <name evidence="10" type="ORF">IAB03_09615</name>
</gene>
<dbReference type="AlphaFoldDB" id="A0A9D1SDE5"/>
<dbReference type="GO" id="GO:0000105">
    <property type="term" value="P:L-histidine biosynthetic process"/>
    <property type="evidence" value="ECO:0007669"/>
    <property type="project" value="UniProtKB-UniRule"/>
</dbReference>
<reference evidence="10" key="2">
    <citation type="journal article" date="2021" name="PeerJ">
        <title>Extensive microbial diversity within the chicken gut microbiome revealed by metagenomics and culture.</title>
        <authorList>
            <person name="Gilroy R."/>
            <person name="Ravi A."/>
            <person name="Getino M."/>
            <person name="Pursley I."/>
            <person name="Horton D.L."/>
            <person name="Alikhan N.F."/>
            <person name="Baker D."/>
            <person name="Gharbi K."/>
            <person name="Hall N."/>
            <person name="Watson M."/>
            <person name="Adriaenssens E.M."/>
            <person name="Foster-Nyarko E."/>
            <person name="Jarju S."/>
            <person name="Secka A."/>
            <person name="Antonio M."/>
            <person name="Oren A."/>
            <person name="Chaudhuri R.R."/>
            <person name="La Ragione R."/>
            <person name="Hildebrand F."/>
            <person name="Pallen M.J."/>
        </authorList>
    </citation>
    <scope>NUCLEOTIDE SEQUENCE</scope>
    <source>
        <strain evidence="10">CHK158-818</strain>
    </source>
</reference>
<protein>
    <recommendedName>
        <fullName evidence="3 8">Histidinol-phosphatase</fullName>
        <shortName evidence="8">HolPase</shortName>
        <ecNumber evidence="3 8">3.1.3.15</ecNumber>
    </recommendedName>
</protein>
<comment type="pathway">
    <text evidence="1 8">Amino-acid biosynthesis; L-histidine biosynthesis; L-histidine from 5-phospho-alpha-D-ribose 1-diphosphate: step 8/9.</text>
</comment>
<evidence type="ECO:0000256" key="5">
    <source>
        <dbReference type="ARBA" id="ARBA00022801"/>
    </source>
</evidence>
<sequence length="256" mass="30183">MRTNYHTHTFRCMHAVGSDEDYVRSAVRGGYRELGFSDHTPWLYKSDYVADMRMPVGELSDYVTSLRTLREKYRHLIPIKIGLECEYFEEYIPWLKETIQQYGLDYVILGNHFYQTDERFPYFGRHTTTYEMLQLYEESILKGMESGLFAYVAHPDLFIRSYPRFDEHCILLSRKICKKAKKMGLPLEYNIAGLDICKGKKEGYPHPEFWKIVADENCLAIVGMDAHDNRCLENPVQYDYAVQHLQKLGIRVVFNI</sequence>
<evidence type="ECO:0000313" key="11">
    <source>
        <dbReference type="Proteomes" id="UP000824112"/>
    </source>
</evidence>
<comment type="catalytic activity">
    <reaction evidence="7 8">
        <text>L-histidinol phosphate + H2O = L-histidinol + phosphate</text>
        <dbReference type="Rhea" id="RHEA:14465"/>
        <dbReference type="ChEBI" id="CHEBI:15377"/>
        <dbReference type="ChEBI" id="CHEBI:43474"/>
        <dbReference type="ChEBI" id="CHEBI:57699"/>
        <dbReference type="ChEBI" id="CHEBI:57980"/>
        <dbReference type="EC" id="3.1.3.15"/>
    </reaction>
</comment>
<comment type="similarity">
    <text evidence="2 8">Belongs to the PHP hydrolase family. HisK subfamily.</text>
</comment>
<dbReference type="EC" id="3.1.3.15" evidence="3 8"/>
<dbReference type="Proteomes" id="UP000824112">
    <property type="component" value="Unassembled WGS sequence"/>
</dbReference>
<keyword evidence="5 8" id="KW-0378">Hydrolase</keyword>
<keyword evidence="4 8" id="KW-0028">Amino-acid biosynthesis</keyword>
<dbReference type="InterPro" id="IPR010140">
    <property type="entry name" value="Histidinol_P_phosphatase_HisJ"/>
</dbReference>
<evidence type="ECO:0000259" key="9">
    <source>
        <dbReference type="Pfam" id="PF02811"/>
    </source>
</evidence>
<dbReference type="EMBL" id="DVNA01000221">
    <property type="protein sequence ID" value="HIU56046.1"/>
    <property type="molecule type" value="Genomic_DNA"/>
</dbReference>
<reference evidence="10" key="1">
    <citation type="submission" date="2020-10" db="EMBL/GenBank/DDBJ databases">
        <authorList>
            <person name="Gilroy R."/>
        </authorList>
    </citation>
    <scope>NUCLEOTIDE SEQUENCE</scope>
    <source>
        <strain evidence="10">CHK158-818</strain>
    </source>
</reference>
<evidence type="ECO:0000313" key="10">
    <source>
        <dbReference type="EMBL" id="HIU56046.1"/>
    </source>
</evidence>
<dbReference type="Pfam" id="PF02811">
    <property type="entry name" value="PHP"/>
    <property type="match status" value="1"/>
</dbReference>
<accession>A0A9D1SDE5</accession>
<organism evidence="10 11">
    <name type="scientific">Candidatus Gallibacteroides avistercoris</name>
    <dbReference type="NCBI Taxonomy" id="2840833"/>
    <lineage>
        <taxon>Bacteria</taxon>
        <taxon>Pseudomonadati</taxon>
        <taxon>Bacteroidota</taxon>
        <taxon>Bacteroidia</taxon>
        <taxon>Bacteroidales</taxon>
        <taxon>Bacteroidaceae</taxon>
        <taxon>Bacteroidaceae incertae sedis</taxon>
        <taxon>Candidatus Gallibacteroides</taxon>
    </lineage>
</organism>
<dbReference type="GO" id="GO:0004401">
    <property type="term" value="F:histidinol-phosphatase activity"/>
    <property type="evidence" value="ECO:0007669"/>
    <property type="project" value="UniProtKB-UniRule"/>
</dbReference>
<comment type="caution">
    <text evidence="10">The sequence shown here is derived from an EMBL/GenBank/DDBJ whole genome shotgun (WGS) entry which is preliminary data.</text>
</comment>
<evidence type="ECO:0000256" key="3">
    <source>
        <dbReference type="ARBA" id="ARBA00013085"/>
    </source>
</evidence>
<evidence type="ECO:0000256" key="6">
    <source>
        <dbReference type="ARBA" id="ARBA00023102"/>
    </source>
</evidence>
<dbReference type="PANTHER" id="PTHR21039:SF0">
    <property type="entry name" value="HISTIDINOL-PHOSPHATASE"/>
    <property type="match status" value="1"/>
</dbReference>
<dbReference type="GO" id="GO:0005737">
    <property type="term" value="C:cytoplasm"/>
    <property type="evidence" value="ECO:0007669"/>
    <property type="project" value="TreeGrafter"/>
</dbReference>